<dbReference type="GO" id="GO:0003676">
    <property type="term" value="F:nucleic acid binding"/>
    <property type="evidence" value="ECO:0007669"/>
    <property type="project" value="InterPro"/>
</dbReference>
<proteinExistence type="predicted"/>
<sequence>MDPSKRICLKNIPPDCTKREIAEFVRNRTGSQPHSIDLGLDSEGHVRRYAHFSVEGAKAVVASLCGVQWRGAELRPLMAKPHFTYRLAEARRRREREEETARQEQEAYQRRKTELCLSAPSGELRPHKTPKSFYAVRQRYAEVAAAIAKKCRAEHKSRQGPSTAMERARHPRYDEKLQGCDAPQMNQATRAMPSEDFVLSSSSKTAKTKRPPMLVVESPSPGLTKEERKLFGLQARLAALRAKIK</sequence>
<dbReference type="VEuPathDB" id="TriTrypDB:TvY486_1006950"/>
<reference evidence="3" key="1">
    <citation type="journal article" date="2012" name="Proc. Natl. Acad. Sci. U.S.A.">
        <title>Antigenic diversity is generated by distinct evolutionary mechanisms in African trypanosome species.</title>
        <authorList>
            <person name="Jackson A.P."/>
            <person name="Berry A."/>
            <person name="Aslett M."/>
            <person name="Allison H.C."/>
            <person name="Burton P."/>
            <person name="Vavrova-Anderson J."/>
            <person name="Brown R."/>
            <person name="Browne H."/>
            <person name="Corton N."/>
            <person name="Hauser H."/>
            <person name="Gamble J."/>
            <person name="Gilderthorp R."/>
            <person name="Marcello L."/>
            <person name="McQuillan J."/>
            <person name="Otto T.D."/>
            <person name="Quail M.A."/>
            <person name="Sanders M.J."/>
            <person name="van Tonder A."/>
            <person name="Ginger M.L."/>
            <person name="Field M.C."/>
            <person name="Barry J.D."/>
            <person name="Hertz-Fowler C."/>
            <person name="Berriman M."/>
        </authorList>
    </citation>
    <scope>NUCLEOTIDE SEQUENCE</scope>
    <source>
        <strain evidence="3">Y486</strain>
    </source>
</reference>
<feature type="region of interest" description="Disordered" evidence="2">
    <location>
        <begin position="201"/>
        <end position="221"/>
    </location>
</feature>
<dbReference type="SUPFAM" id="SSF54928">
    <property type="entry name" value="RNA-binding domain, RBD"/>
    <property type="match status" value="1"/>
</dbReference>
<feature type="coiled-coil region" evidence="1">
    <location>
        <begin position="87"/>
        <end position="114"/>
    </location>
</feature>
<dbReference type="AlphaFoldDB" id="G0U6Z1"/>
<gene>
    <name evidence="3" type="ORF">TVY486_1006950</name>
</gene>
<evidence type="ECO:0000256" key="2">
    <source>
        <dbReference type="SAM" id="MobiDB-lite"/>
    </source>
</evidence>
<dbReference type="EMBL" id="HE573026">
    <property type="protein sequence ID" value="CCC51648.1"/>
    <property type="molecule type" value="Genomic_DNA"/>
</dbReference>
<organism evidence="3">
    <name type="scientific">Trypanosoma vivax (strain Y486)</name>
    <dbReference type="NCBI Taxonomy" id="1055687"/>
    <lineage>
        <taxon>Eukaryota</taxon>
        <taxon>Discoba</taxon>
        <taxon>Euglenozoa</taxon>
        <taxon>Kinetoplastea</taxon>
        <taxon>Metakinetoplastina</taxon>
        <taxon>Trypanosomatida</taxon>
        <taxon>Trypanosomatidae</taxon>
        <taxon>Trypanosoma</taxon>
        <taxon>Duttonella</taxon>
    </lineage>
</organism>
<protein>
    <recommendedName>
        <fullName evidence="4">RRM domain-containing protein</fullName>
    </recommendedName>
</protein>
<name>G0U6Z1_TRYVY</name>
<evidence type="ECO:0000256" key="1">
    <source>
        <dbReference type="SAM" id="Coils"/>
    </source>
</evidence>
<dbReference type="CDD" id="cd00590">
    <property type="entry name" value="RRM_SF"/>
    <property type="match status" value="1"/>
</dbReference>
<evidence type="ECO:0000313" key="3">
    <source>
        <dbReference type="EMBL" id="CCC51648.1"/>
    </source>
</evidence>
<dbReference type="InterPro" id="IPR035979">
    <property type="entry name" value="RBD_domain_sf"/>
</dbReference>
<accession>G0U6Z1</accession>
<dbReference type="OMA" id="MHYSFRY"/>
<evidence type="ECO:0008006" key="4">
    <source>
        <dbReference type="Google" id="ProtNLM"/>
    </source>
</evidence>
<keyword evidence="1" id="KW-0175">Coiled coil</keyword>